<name>A0A553HZC0_9PEZI</name>
<accession>A0A553HZC0</accession>
<keyword evidence="2" id="KW-1185">Reference proteome</keyword>
<dbReference type="AlphaFoldDB" id="A0A553HZC0"/>
<evidence type="ECO:0000313" key="2">
    <source>
        <dbReference type="Proteomes" id="UP000319160"/>
    </source>
</evidence>
<dbReference type="Proteomes" id="UP000319160">
    <property type="component" value="Unassembled WGS sequence"/>
</dbReference>
<sequence length="100" mass="11983">MRQKDTAVENRDREFSFNLKGRRIQYAPHAIDLAVHSMLYEVKRENLEEIIECWRHYLTEQAKKSDDAINKTIENECYDDIEWAIKAQGGRLTHRNYHSM</sequence>
<reference evidence="2" key="1">
    <citation type="submission" date="2019-06" db="EMBL/GenBank/DDBJ databases">
        <title>Draft genome sequence of the griseofulvin-producing fungus Xylaria cubensis strain G536.</title>
        <authorList>
            <person name="Mead M.E."/>
            <person name="Raja H.A."/>
            <person name="Steenwyk J.L."/>
            <person name="Knowles S.L."/>
            <person name="Oberlies N.H."/>
            <person name="Rokas A."/>
        </authorList>
    </citation>
    <scope>NUCLEOTIDE SEQUENCE [LARGE SCALE GENOMIC DNA]</scope>
    <source>
        <strain evidence="2">G536</strain>
    </source>
</reference>
<gene>
    <name evidence="1" type="ORF">FHL15_005879</name>
</gene>
<organism evidence="1 2">
    <name type="scientific">Xylaria flabelliformis</name>
    <dbReference type="NCBI Taxonomy" id="2512241"/>
    <lineage>
        <taxon>Eukaryota</taxon>
        <taxon>Fungi</taxon>
        <taxon>Dikarya</taxon>
        <taxon>Ascomycota</taxon>
        <taxon>Pezizomycotina</taxon>
        <taxon>Sordariomycetes</taxon>
        <taxon>Xylariomycetidae</taxon>
        <taxon>Xylariales</taxon>
        <taxon>Xylariaceae</taxon>
        <taxon>Xylaria</taxon>
    </lineage>
</organism>
<protein>
    <submittedName>
        <fullName evidence="1">Uncharacterized protein</fullName>
    </submittedName>
</protein>
<proteinExistence type="predicted"/>
<evidence type="ECO:0000313" key="1">
    <source>
        <dbReference type="EMBL" id="TRX93300.1"/>
    </source>
</evidence>
<dbReference type="EMBL" id="VFLP01000030">
    <property type="protein sequence ID" value="TRX93300.1"/>
    <property type="molecule type" value="Genomic_DNA"/>
</dbReference>
<comment type="caution">
    <text evidence="1">The sequence shown here is derived from an EMBL/GenBank/DDBJ whole genome shotgun (WGS) entry which is preliminary data.</text>
</comment>